<dbReference type="PANTHER" id="PTHR42812:SF12">
    <property type="entry name" value="BETA-XYLOSIDASE-RELATED"/>
    <property type="match status" value="1"/>
</dbReference>
<reference evidence="8 9" key="1">
    <citation type="submission" date="2019-06" db="EMBL/GenBank/DDBJ databases">
        <title>Sequencing the genomes of 1000 actinobacteria strains.</title>
        <authorList>
            <person name="Klenk H.-P."/>
        </authorList>
    </citation>
    <scope>NUCLEOTIDE SEQUENCE [LARGE SCALE GENOMIC DNA]</scope>
    <source>
        <strain evidence="8 9">DSM 44826</strain>
    </source>
</reference>
<dbReference type="InterPro" id="IPR013320">
    <property type="entry name" value="ConA-like_dom_sf"/>
</dbReference>
<feature type="active site" description="Proton acceptor" evidence="4">
    <location>
        <position position="22"/>
    </location>
</feature>
<accession>A0A561TVD4</accession>
<dbReference type="InterPro" id="IPR041542">
    <property type="entry name" value="GH43_C2"/>
</dbReference>
<dbReference type="Gene3D" id="2.60.120.200">
    <property type="match status" value="1"/>
</dbReference>
<dbReference type="GO" id="GO:0005975">
    <property type="term" value="P:carbohydrate metabolic process"/>
    <property type="evidence" value="ECO:0007669"/>
    <property type="project" value="InterPro"/>
</dbReference>
<dbReference type="Pfam" id="PF04616">
    <property type="entry name" value="Glyco_hydro_43"/>
    <property type="match status" value="1"/>
</dbReference>
<dbReference type="SUPFAM" id="SSF75005">
    <property type="entry name" value="Arabinanase/levansucrase/invertase"/>
    <property type="match status" value="1"/>
</dbReference>
<dbReference type="PANTHER" id="PTHR42812">
    <property type="entry name" value="BETA-XYLOSIDASE"/>
    <property type="match status" value="1"/>
</dbReference>
<feature type="domain" description="Beta-xylosidase C-terminal Concanavalin A-like" evidence="7">
    <location>
        <begin position="310"/>
        <end position="498"/>
    </location>
</feature>
<evidence type="ECO:0000256" key="2">
    <source>
        <dbReference type="ARBA" id="ARBA00022801"/>
    </source>
</evidence>
<dbReference type="CDD" id="cd18617">
    <property type="entry name" value="GH43_XynB-like"/>
    <property type="match status" value="1"/>
</dbReference>
<dbReference type="SUPFAM" id="SSF49899">
    <property type="entry name" value="Concanavalin A-like lectins/glucanases"/>
    <property type="match status" value="1"/>
</dbReference>
<feature type="site" description="Important for catalytic activity, responsible for pKa modulation of the active site Glu and correct orientation of both the proton donor and substrate" evidence="5">
    <location>
        <position position="130"/>
    </location>
</feature>
<gene>
    <name evidence="8" type="ORF">FHX73_12185</name>
</gene>
<dbReference type="Gene3D" id="2.115.10.20">
    <property type="entry name" value="Glycosyl hydrolase domain, family 43"/>
    <property type="match status" value="1"/>
</dbReference>
<dbReference type="InterPro" id="IPR006710">
    <property type="entry name" value="Glyco_hydro_43"/>
</dbReference>
<evidence type="ECO:0000256" key="6">
    <source>
        <dbReference type="RuleBase" id="RU361187"/>
    </source>
</evidence>
<comment type="similarity">
    <text evidence="1 6">Belongs to the glycosyl hydrolase 43 family.</text>
</comment>
<keyword evidence="3 6" id="KW-0326">Glycosidase</keyword>
<evidence type="ECO:0000256" key="5">
    <source>
        <dbReference type="PIRSR" id="PIRSR606710-2"/>
    </source>
</evidence>
<dbReference type="GO" id="GO:0004553">
    <property type="term" value="F:hydrolase activity, hydrolyzing O-glycosyl compounds"/>
    <property type="evidence" value="ECO:0007669"/>
    <property type="project" value="InterPro"/>
</dbReference>
<dbReference type="Proteomes" id="UP000317940">
    <property type="component" value="Unassembled WGS sequence"/>
</dbReference>
<proteinExistence type="inferred from homology"/>
<dbReference type="InterPro" id="IPR051795">
    <property type="entry name" value="Glycosyl_Hydrlase_43"/>
</dbReference>
<comment type="caution">
    <text evidence="8">The sequence shown here is derived from an EMBL/GenBank/DDBJ whole genome shotgun (WGS) entry which is preliminary data.</text>
</comment>
<evidence type="ECO:0000256" key="4">
    <source>
        <dbReference type="PIRSR" id="PIRSR606710-1"/>
    </source>
</evidence>
<dbReference type="Pfam" id="PF17851">
    <property type="entry name" value="GH43_C2"/>
    <property type="match status" value="1"/>
</dbReference>
<sequence length="503" mass="54540">MSGQQQTDGGFANPVIPGFHPDPSICRVGDDYYLVNSSFEYFPGIPVFHSRDLVNWRQIGNALDRPSQLPLPHTMPSSAGIYAPTLRHHDGRFWLIVTNVGSTGNVLFTATDPAGPWSDPLPLPGVPGIDPDLAWDEDGTCWCTVAGISQFRLDPVTGENLSEPERTWSGAPGAQAPEAPHLYRIGEYWYLLIAEGGTERGHCVSIARGTSPTGPFEPCPANPILTHRSMHHPIQNTGHADLVQAPDGSWCLVLLAVRPGGGTPGWHVLGRETFLVPVTWEDGWPVVGELELEMPAPGWPLTPVPAVPARDDFDEAELHPQWISVRERRAELCTTKERSGWLTLRAAGASLDEPDVVFTGRRQQHLSCEARTLVDASAGRGGLAVRLDEQHHYEIEAGDGEVKVFARIGSLRTEVAARPLPAGPVVLGVDIAKQQPREARSGPDLVSFGIEEPDGTFTVLGSLEGRYLSTEVTGGFTGRVIGMYAASGTVHFDWFDYRAAQAS</sequence>
<evidence type="ECO:0000259" key="7">
    <source>
        <dbReference type="Pfam" id="PF17851"/>
    </source>
</evidence>
<evidence type="ECO:0000313" key="9">
    <source>
        <dbReference type="Proteomes" id="UP000317940"/>
    </source>
</evidence>
<keyword evidence="2 6" id="KW-0378">Hydrolase</keyword>
<dbReference type="AlphaFoldDB" id="A0A561TVD4"/>
<evidence type="ECO:0000313" key="8">
    <source>
        <dbReference type="EMBL" id="TWF91073.1"/>
    </source>
</evidence>
<dbReference type="InterPro" id="IPR023296">
    <property type="entry name" value="Glyco_hydro_beta-prop_sf"/>
</dbReference>
<keyword evidence="9" id="KW-1185">Reference proteome</keyword>
<dbReference type="RefSeq" id="WP_246213924.1">
    <property type="nucleotide sequence ID" value="NZ_BAAAMZ010000002.1"/>
</dbReference>
<name>A0A561TVD4_9ACTN</name>
<protein>
    <submittedName>
        <fullName evidence="8">Beta-xylosidase</fullName>
    </submittedName>
</protein>
<evidence type="ECO:0000256" key="3">
    <source>
        <dbReference type="ARBA" id="ARBA00023295"/>
    </source>
</evidence>
<evidence type="ECO:0000256" key="1">
    <source>
        <dbReference type="ARBA" id="ARBA00009865"/>
    </source>
</evidence>
<dbReference type="EMBL" id="VIWT01000002">
    <property type="protein sequence ID" value="TWF91073.1"/>
    <property type="molecule type" value="Genomic_DNA"/>
</dbReference>
<organism evidence="8 9">
    <name type="scientific">Kitasatospora viridis</name>
    <dbReference type="NCBI Taxonomy" id="281105"/>
    <lineage>
        <taxon>Bacteria</taxon>
        <taxon>Bacillati</taxon>
        <taxon>Actinomycetota</taxon>
        <taxon>Actinomycetes</taxon>
        <taxon>Kitasatosporales</taxon>
        <taxon>Streptomycetaceae</taxon>
        <taxon>Kitasatospora</taxon>
    </lineage>
</organism>
<feature type="active site" description="Proton donor" evidence="4">
    <location>
        <position position="178"/>
    </location>
</feature>